<organism evidence="7 8">
    <name type="scientific">Henosepilachna vigintioctopunctata</name>
    <dbReference type="NCBI Taxonomy" id="420089"/>
    <lineage>
        <taxon>Eukaryota</taxon>
        <taxon>Metazoa</taxon>
        <taxon>Ecdysozoa</taxon>
        <taxon>Arthropoda</taxon>
        <taxon>Hexapoda</taxon>
        <taxon>Insecta</taxon>
        <taxon>Pterygota</taxon>
        <taxon>Neoptera</taxon>
        <taxon>Endopterygota</taxon>
        <taxon>Coleoptera</taxon>
        <taxon>Polyphaga</taxon>
        <taxon>Cucujiformia</taxon>
        <taxon>Coccinelloidea</taxon>
        <taxon>Coccinellidae</taxon>
        <taxon>Epilachninae</taxon>
        <taxon>Epilachnini</taxon>
        <taxon>Henosepilachna</taxon>
    </lineage>
</organism>
<dbReference type="EMBL" id="JARQZJ010000091">
    <property type="protein sequence ID" value="KAK9883168.1"/>
    <property type="molecule type" value="Genomic_DNA"/>
</dbReference>
<dbReference type="GO" id="GO:0005813">
    <property type="term" value="C:centrosome"/>
    <property type="evidence" value="ECO:0007669"/>
    <property type="project" value="UniProtKB-SubCell"/>
</dbReference>
<reference evidence="7 8" key="1">
    <citation type="submission" date="2023-03" db="EMBL/GenBank/DDBJ databases">
        <title>Genome insight into feeding habits of ladybird beetles.</title>
        <authorList>
            <person name="Li H.-S."/>
            <person name="Huang Y.-H."/>
            <person name="Pang H."/>
        </authorList>
    </citation>
    <scope>NUCLEOTIDE SEQUENCE [LARGE SCALE GENOMIC DNA]</scope>
    <source>
        <strain evidence="7">SYSU_2023b</strain>
        <tissue evidence="7">Whole body</tissue>
    </source>
</reference>
<protein>
    <submittedName>
        <fullName evidence="7">Uncharacterized protein</fullName>
    </submittedName>
</protein>
<keyword evidence="8" id="KW-1185">Reference proteome</keyword>
<dbReference type="PANTHER" id="PTHR44981">
    <property type="entry name" value="PERICENTRIN-LIKE PROTEIN, ISOFORM F"/>
    <property type="match status" value="1"/>
</dbReference>
<evidence type="ECO:0000256" key="5">
    <source>
        <dbReference type="SAM" id="Coils"/>
    </source>
</evidence>
<feature type="coiled-coil region" evidence="5">
    <location>
        <begin position="925"/>
        <end position="959"/>
    </location>
</feature>
<keyword evidence="2" id="KW-0963">Cytoplasm</keyword>
<dbReference type="Gene3D" id="1.10.287.1490">
    <property type="match status" value="1"/>
</dbReference>
<evidence type="ECO:0000313" key="8">
    <source>
        <dbReference type="Proteomes" id="UP001431783"/>
    </source>
</evidence>
<evidence type="ECO:0000256" key="3">
    <source>
        <dbReference type="ARBA" id="ARBA00023054"/>
    </source>
</evidence>
<feature type="coiled-coil region" evidence="5">
    <location>
        <begin position="1030"/>
        <end position="1130"/>
    </location>
</feature>
<proteinExistence type="predicted"/>
<comment type="subcellular location">
    <subcellularLocation>
        <location evidence="1">Cytoplasm</location>
        <location evidence="1">Cytoskeleton</location>
        <location evidence="1">Microtubule organizing center</location>
        <location evidence="1">Centrosome</location>
    </subcellularLocation>
</comment>
<dbReference type="Proteomes" id="UP001431783">
    <property type="component" value="Unassembled WGS sequence"/>
</dbReference>
<accession>A0AAW1UPP8</accession>
<feature type="coiled-coil region" evidence="5">
    <location>
        <begin position="272"/>
        <end position="306"/>
    </location>
</feature>
<feature type="region of interest" description="Disordered" evidence="6">
    <location>
        <begin position="811"/>
        <end position="835"/>
    </location>
</feature>
<dbReference type="InterPro" id="IPR028745">
    <property type="entry name" value="AKAP9/Pericentrin"/>
</dbReference>
<evidence type="ECO:0000313" key="7">
    <source>
        <dbReference type="EMBL" id="KAK9883168.1"/>
    </source>
</evidence>
<feature type="region of interest" description="Disordered" evidence="6">
    <location>
        <begin position="102"/>
        <end position="132"/>
    </location>
</feature>
<evidence type="ECO:0000256" key="2">
    <source>
        <dbReference type="ARBA" id="ARBA00022490"/>
    </source>
</evidence>
<feature type="region of interest" description="Disordered" evidence="6">
    <location>
        <begin position="1481"/>
        <end position="1513"/>
    </location>
</feature>
<comment type="caution">
    <text evidence="7">The sequence shown here is derived from an EMBL/GenBank/DDBJ whole genome shotgun (WGS) entry which is preliminary data.</text>
</comment>
<feature type="coiled-coil region" evidence="5">
    <location>
        <begin position="382"/>
        <end position="417"/>
    </location>
</feature>
<feature type="coiled-coil region" evidence="5">
    <location>
        <begin position="862"/>
        <end position="889"/>
    </location>
</feature>
<feature type="compositionally biased region" description="Basic and acidic residues" evidence="6">
    <location>
        <begin position="1481"/>
        <end position="1492"/>
    </location>
</feature>
<feature type="compositionally biased region" description="Low complexity" evidence="6">
    <location>
        <begin position="20"/>
        <end position="42"/>
    </location>
</feature>
<dbReference type="GO" id="GO:0007165">
    <property type="term" value="P:signal transduction"/>
    <property type="evidence" value="ECO:0007669"/>
    <property type="project" value="InterPro"/>
</dbReference>
<keyword evidence="3 5" id="KW-0175">Coiled coil</keyword>
<evidence type="ECO:0000256" key="6">
    <source>
        <dbReference type="SAM" id="MobiDB-lite"/>
    </source>
</evidence>
<evidence type="ECO:0000256" key="4">
    <source>
        <dbReference type="ARBA" id="ARBA00023212"/>
    </source>
</evidence>
<feature type="coiled-coil region" evidence="5">
    <location>
        <begin position="580"/>
        <end position="633"/>
    </location>
</feature>
<feature type="coiled-coil region" evidence="5">
    <location>
        <begin position="1303"/>
        <end position="1446"/>
    </location>
</feature>
<name>A0AAW1UPP8_9CUCU</name>
<gene>
    <name evidence="7" type="ORF">WA026_001367</name>
</gene>
<evidence type="ECO:0000256" key="1">
    <source>
        <dbReference type="ARBA" id="ARBA00004300"/>
    </source>
</evidence>
<feature type="region of interest" description="Disordered" evidence="6">
    <location>
        <begin position="1"/>
        <end position="65"/>
    </location>
</feature>
<dbReference type="GO" id="GO:0060090">
    <property type="term" value="F:molecular adaptor activity"/>
    <property type="evidence" value="ECO:0007669"/>
    <property type="project" value="InterPro"/>
</dbReference>
<sequence>MNSSEKDEEDKSRETLRTKITTTISIGDSDSSLSLSLTPPSLDEGKNDEKNKEKAIVSENSQDSISEHLSSIATSIENDRSLHEIEIDNIPALSLDDCDFSERENERLSQEAKPNLMSTSPNSDSNSVTSLAGAERAEVKSIVEDIVNNKKFVHDSENLSMKSEEDRFDIFGDLDLDDRSLTQRIMNQVNNENCDSNMNNVVKQVKDLEEMIEDKNQAIIALSTELDSLREMVSNPSTMSIGSPTEYKQLHEEYHNKVVEYHGAIEQKDKLILQLTESLQQSIANREDLKAQVEHFKKEVEFLQEKLGNPIETQLENESINEIPEVKVTESVDKVNYSPSMDSKSSDFETEYLQLQRMLNADQLKMLAKFNNTINKYIEHKLNENEKENEEVISNLKKTIEEERSVHDKEVERLRELLGNMKCGSVEIMEMRQELEVIHQKETEDLRMYFEKKCADLEKNYAEEVFSQHSRKRSESSTSSDNELISDIAGIQRKPGPGGDAPSSLENYKVDYKKRALQHLKKSDLVNLKQDLSNILNIFNKFEIGSSSEENLGKLKEDLGNYDVQNLFRIEMEAFKNEMKNKYNAELEILNQDYENKVDLLMVQQEEKLNAMKAKYLEEIENLKDILNKSNKAIVYSSAVQEVGSGDFEINEVVQSYERRLQEQVTMAKIDIIAALESQIQRLAANEGEDEEWPQELLTLRDRFTERFEKKIAVMEDEHKCEIAKLKEEHIKNLNGALERARRRSLKDGENMTSFDTKVIGERDNFKKQAGLLRQLLGELLKYFTQCEDEVNNTIVDELVRQANEKNFTDIERELNDSTSSSKTGSTSSSAAASVKRVHLAPNFSELMSILENSSGRDSESMEFSTDLKNELESCLEKLRAEANAVLALSLNVSKKPEGERVENHADEQSLSTLNRKLIEEVQMRMKISEELEEKSGIIESLERERTVLEAHVLELIERLNVTQTELGKSQIKISELLESGQHEDVSEGYGGMTFGGRHEEGHAVETFNQLQEKARTLLVGSHSGDTDLLQLLEELVNTGERIIEETKSERRDLEQQAELLETQLKESTQLLDAKDRKLKEIESEKDEAVEKIYFLRDVIRDLESQVKVKADTEAELRNLISELELLISKQNRGIQESLERSQLSADDAEPERLREHLRDLEAEVQRLRVSQELVGTEGALREVRNQLIDIETTIDRKTKELEEQSSIVSTTTCSSPSEDMSVRDVVRPKTPTSLAVNECEIPLQQLARLKEKLIRHARAEDAALKRIRDLEMQVFTLKAALEENSTEKDILKKEISDQLVLISSLQIRLDDQRIRAEHIEKQTNSSLESRIYDLQKEISELEEHLDNRNKTIAHLNAQVDEMRNKIEDKETEYCSTSEDEMIVTMQKEIEHLRNQNELLHKRLTSGADLIPNLVENIISDKNSDIESLKQKLNSVEKQLDVYSSLNLDSSQISTLKNLKNSGTSLSEVLSIIEFSTPDQPRRIADSSRDDNFGEQSFLRKNPKDRNDTAPFLSTDDVREISSIEKIGPASNHFSSLTPFGK</sequence>
<dbReference type="PANTHER" id="PTHR44981:SF2">
    <property type="entry name" value="PERICENTRIN-LIKE PROTEIN, ISOFORM F"/>
    <property type="match status" value="1"/>
</dbReference>
<feature type="compositionally biased region" description="Basic and acidic residues" evidence="6">
    <location>
        <begin position="43"/>
        <end position="56"/>
    </location>
</feature>
<feature type="coiled-coil region" evidence="5">
    <location>
        <begin position="191"/>
        <end position="232"/>
    </location>
</feature>
<keyword evidence="4" id="KW-0206">Cytoskeleton</keyword>
<feature type="compositionally biased region" description="Low complexity" evidence="6">
    <location>
        <begin position="818"/>
        <end position="834"/>
    </location>
</feature>
<feature type="compositionally biased region" description="Polar residues" evidence="6">
    <location>
        <begin position="116"/>
        <end position="130"/>
    </location>
</feature>